<organism evidence="3 4">
    <name type="scientific">Candidatus Kaiserbacteria bacterium RIFCSPHIGHO2_01_FULL_48_10</name>
    <dbReference type="NCBI Taxonomy" id="1798476"/>
    <lineage>
        <taxon>Bacteria</taxon>
        <taxon>Candidatus Kaiseribacteriota</taxon>
    </lineage>
</organism>
<dbReference type="Proteomes" id="UP000178249">
    <property type="component" value="Unassembled WGS sequence"/>
</dbReference>
<evidence type="ECO:0000313" key="3">
    <source>
        <dbReference type="EMBL" id="OGG43647.1"/>
    </source>
</evidence>
<sequence length="159" mass="17535">MRVVFAADHGGFSLKEKLKPFVESLGYDVEDVGAFEMNMEDDYPPFIQAAARKVAEDPQNTRGIVIGGSGQGEAFAANRIKGVRAVVYYGEPARKQIDAEGKELDLIASTRAHNDSNVLSLAGRFLTEAEAKDAVKRWLAAPFDGSERHIRRHEMLENV</sequence>
<feature type="binding site" evidence="2">
    <location>
        <begin position="68"/>
        <end position="72"/>
    </location>
    <ligand>
        <name>D-ribulose 5-phosphate</name>
        <dbReference type="ChEBI" id="CHEBI:58121"/>
    </ligand>
</feature>
<comment type="caution">
    <text evidence="3">The sequence shown here is derived from an EMBL/GenBank/DDBJ whole genome shotgun (WGS) entry which is preliminary data.</text>
</comment>
<dbReference type="SUPFAM" id="SSF89623">
    <property type="entry name" value="Ribose/Galactose isomerase RpiB/AlsB"/>
    <property type="match status" value="1"/>
</dbReference>
<dbReference type="Pfam" id="PF02502">
    <property type="entry name" value="LacAB_rpiB"/>
    <property type="match status" value="1"/>
</dbReference>
<evidence type="ECO:0000256" key="2">
    <source>
        <dbReference type="PIRSR" id="PIRSR005384-2"/>
    </source>
</evidence>
<comment type="similarity">
    <text evidence="1">Belongs to the LacAB/RpiB family.</text>
</comment>
<protein>
    <recommendedName>
        <fullName evidence="5">Ribose-5-phosphate isomerase</fullName>
    </recommendedName>
</protein>
<feature type="binding site" evidence="2">
    <location>
        <begin position="8"/>
        <end position="9"/>
    </location>
    <ligand>
        <name>D-ribulose 5-phosphate</name>
        <dbReference type="ChEBI" id="CHEBI:58121"/>
    </ligand>
</feature>
<dbReference type="NCBIfam" id="TIGR00689">
    <property type="entry name" value="rpiB_lacA_lacB"/>
    <property type="match status" value="1"/>
</dbReference>
<feature type="binding site" evidence="2">
    <location>
        <position position="124"/>
    </location>
    <ligand>
        <name>D-ribulose 5-phosphate</name>
        <dbReference type="ChEBI" id="CHEBI:58121"/>
    </ligand>
</feature>
<feature type="binding site" evidence="2">
    <location>
        <position position="114"/>
    </location>
    <ligand>
        <name>D-ribulose 5-phosphate</name>
        <dbReference type="ChEBI" id="CHEBI:58121"/>
    </ligand>
</feature>
<accession>A0A1F6C4C6</accession>
<dbReference type="AlphaFoldDB" id="A0A1F6C4C6"/>
<evidence type="ECO:0000313" key="4">
    <source>
        <dbReference type="Proteomes" id="UP000178249"/>
    </source>
</evidence>
<name>A0A1F6C4C6_9BACT</name>
<dbReference type="GO" id="GO:0019316">
    <property type="term" value="P:D-allose catabolic process"/>
    <property type="evidence" value="ECO:0007669"/>
    <property type="project" value="TreeGrafter"/>
</dbReference>
<dbReference type="GO" id="GO:0009052">
    <property type="term" value="P:pentose-phosphate shunt, non-oxidative branch"/>
    <property type="evidence" value="ECO:0007669"/>
    <property type="project" value="TreeGrafter"/>
</dbReference>
<evidence type="ECO:0000256" key="1">
    <source>
        <dbReference type="ARBA" id="ARBA00008754"/>
    </source>
</evidence>
<dbReference type="EMBL" id="MFKP01000034">
    <property type="protein sequence ID" value="OGG43647.1"/>
    <property type="molecule type" value="Genomic_DNA"/>
</dbReference>
<dbReference type="InterPro" id="IPR036569">
    <property type="entry name" value="RpiB_LacA_LacB_sf"/>
</dbReference>
<dbReference type="PANTHER" id="PTHR30345:SF0">
    <property type="entry name" value="DNA DAMAGE-REPAIR_TOLERATION PROTEIN DRT102"/>
    <property type="match status" value="1"/>
</dbReference>
<dbReference type="PANTHER" id="PTHR30345">
    <property type="entry name" value="RIBOSE-5-PHOSPHATE ISOMERASE B"/>
    <property type="match status" value="1"/>
</dbReference>
<reference evidence="3 4" key="1">
    <citation type="journal article" date="2016" name="Nat. Commun.">
        <title>Thousands of microbial genomes shed light on interconnected biogeochemical processes in an aquifer system.</title>
        <authorList>
            <person name="Anantharaman K."/>
            <person name="Brown C.T."/>
            <person name="Hug L.A."/>
            <person name="Sharon I."/>
            <person name="Castelle C.J."/>
            <person name="Probst A.J."/>
            <person name="Thomas B.C."/>
            <person name="Singh A."/>
            <person name="Wilkins M.J."/>
            <person name="Karaoz U."/>
            <person name="Brodie E.L."/>
            <person name="Williams K.H."/>
            <person name="Hubbard S.S."/>
            <person name="Banfield J.F."/>
        </authorList>
    </citation>
    <scope>NUCLEOTIDE SEQUENCE [LARGE SCALE GENOMIC DNA]</scope>
</reference>
<feature type="binding site" evidence="2">
    <location>
        <position position="148"/>
    </location>
    <ligand>
        <name>D-ribulose 5-phosphate</name>
        <dbReference type="ChEBI" id="CHEBI:58121"/>
    </ligand>
</feature>
<dbReference type="GO" id="GO:0004751">
    <property type="term" value="F:ribose-5-phosphate isomerase activity"/>
    <property type="evidence" value="ECO:0007669"/>
    <property type="project" value="TreeGrafter"/>
</dbReference>
<dbReference type="InterPro" id="IPR003500">
    <property type="entry name" value="RpiB_LacA_LacB"/>
</dbReference>
<gene>
    <name evidence="3" type="ORF">A2841_03350</name>
</gene>
<evidence type="ECO:0008006" key="5">
    <source>
        <dbReference type="Google" id="ProtNLM"/>
    </source>
</evidence>
<proteinExistence type="inferred from homology"/>
<feature type="binding site" evidence="2">
    <location>
        <position position="152"/>
    </location>
    <ligand>
        <name>D-ribulose 5-phosphate</name>
        <dbReference type="ChEBI" id="CHEBI:58121"/>
    </ligand>
</feature>
<dbReference type="PIRSF" id="PIRSF005384">
    <property type="entry name" value="RpiB_LacA_B"/>
    <property type="match status" value="1"/>
</dbReference>
<dbReference type="Gene3D" id="3.40.1400.10">
    <property type="entry name" value="Sugar-phosphate isomerase, RpiB/LacA/LacB"/>
    <property type="match status" value="1"/>
</dbReference>